<keyword evidence="7" id="KW-0418">Kinase</keyword>
<evidence type="ECO:0000256" key="8">
    <source>
        <dbReference type="ARBA" id="ARBA00022840"/>
    </source>
</evidence>
<feature type="domain" description="Malectin-like" evidence="17">
    <location>
        <begin position="36"/>
        <end position="394"/>
    </location>
</feature>
<dbReference type="GO" id="GO:0004714">
    <property type="term" value="F:transmembrane receptor protein tyrosine kinase activity"/>
    <property type="evidence" value="ECO:0007669"/>
    <property type="project" value="InterPro"/>
</dbReference>
<keyword evidence="3" id="KW-0808">Transferase</keyword>
<dbReference type="Proteomes" id="UP000682877">
    <property type="component" value="Chromosome 8"/>
</dbReference>
<feature type="signal peptide" evidence="15">
    <location>
        <begin position="1"/>
        <end position="27"/>
    </location>
</feature>
<keyword evidence="19" id="KW-1185">Reference proteome</keyword>
<evidence type="ECO:0000256" key="5">
    <source>
        <dbReference type="ARBA" id="ARBA00022729"/>
    </source>
</evidence>
<dbReference type="InterPro" id="IPR017441">
    <property type="entry name" value="Protein_kinase_ATP_BS"/>
</dbReference>
<feature type="region of interest" description="Disordered" evidence="13">
    <location>
        <begin position="771"/>
        <end position="799"/>
    </location>
</feature>
<evidence type="ECO:0000313" key="19">
    <source>
        <dbReference type="Proteomes" id="UP000682877"/>
    </source>
</evidence>
<reference evidence="18" key="1">
    <citation type="submission" date="2021-01" db="EMBL/GenBank/DDBJ databases">
        <authorList>
            <person name="Bezrukov I."/>
        </authorList>
    </citation>
    <scope>NUCLEOTIDE SEQUENCE</scope>
</reference>
<protein>
    <recommendedName>
        <fullName evidence="20">Protein kinase domain-containing protein</fullName>
    </recommendedName>
</protein>
<accession>A0A8S2B9J9</accession>
<dbReference type="GO" id="GO:0016020">
    <property type="term" value="C:membrane"/>
    <property type="evidence" value="ECO:0007669"/>
    <property type="project" value="UniProtKB-SubCell"/>
</dbReference>
<evidence type="ECO:0000256" key="12">
    <source>
        <dbReference type="PROSITE-ProRule" id="PRU10141"/>
    </source>
</evidence>
<dbReference type="FunFam" id="3.30.200.20:FF:000039">
    <property type="entry name" value="receptor-like protein kinase FERONIA"/>
    <property type="match status" value="1"/>
</dbReference>
<dbReference type="SUPFAM" id="SSF56112">
    <property type="entry name" value="Protein kinase-like (PK-like)"/>
    <property type="match status" value="1"/>
</dbReference>
<sequence length="932" mass="104066">MGGDFRHFSSHVSLLFFILLVVKSSSSFTPADNYLIDCGSSGETKLSDGRNFKSDQQSVAFLQTDEDIKTSVDSIPISDSNSSTLPLYLTARIFAGKSTYSFYISRPGRHWIRLHFYPLNHPLYNLTNSVFSVTTDTTVLLHDFSAGDTSSIVFKEYLIYAAEKLSLYFKPHKGSTAFINAVEIVSVPDELVPDSASSVPQAPDFKGLSSFSLEILHRINIGGDLISPKIDPLSRTWLSDKPYNSFPEGSRNVTVDPSTITYPDGGATALIAPNPVYATAEEMADAQTSQPNFNLSWRMSVDFGHDYFIRLHFCDIVSKSLNDLVFNVFINKLSAISALDLSSLTNALGTAYYADFVLNASAITNGSILVQVGPTPNLHSGKPNAILNGLEIMKLNNAAGSLDGLFGVDGKYKGPIGGMSSKKLAIAGIGFVMALTALLGVVVLLVRWQRRPKDWQKQNSFSSWLLPLHASHSSYISSKGGSTSRRMSIFGSKKSKSNGFSSFFSNQGLGRYFPFTELQIATQNFDENSVIGVGGFGKVYIGEIDGGTQVAIKRGSQSSEQGINEFQTEIQMLSKLRHRHLVLCARPVINPQLPREQVNLAEYAMNLHRKGMLDKIIDPKIVGTISKGSLRKFVEAAEKCLAEYGVDRPGMGDVLWNLEYALQLQEASAQVDLSEDKTTMNIEMDYIPGEEMQTPSHSVAPPSLLCQEQTLNKPEMVEGENFDCEEQRITHFDLRNEPQFPMVFVRESTDFAKDDISIFPPINHENLYIDGFDKDRESPSESSSPSSSSRLSDSSSSPSYSDEQFQFCRKSHSQPSEVVGKYRWKSIIEIDIIQVWWKILLARVTPNFQNLVTFFSRNSLCSFSKTLRSFYPVMVIVIWWWMRNRTRRRLQKGEIIATHLRDTIKERDERIAQLLHQITQMNELLVKITHSN</sequence>
<evidence type="ECO:0000256" key="6">
    <source>
        <dbReference type="ARBA" id="ARBA00022741"/>
    </source>
</evidence>
<keyword evidence="10 14" id="KW-0472">Membrane</keyword>
<dbReference type="AlphaFoldDB" id="A0A8S2B9J9"/>
<evidence type="ECO:0000256" key="10">
    <source>
        <dbReference type="ARBA" id="ARBA00023136"/>
    </source>
</evidence>
<evidence type="ECO:0000259" key="16">
    <source>
        <dbReference type="Pfam" id="PF07714"/>
    </source>
</evidence>
<feature type="domain" description="Serine-threonine/tyrosine-protein kinase catalytic" evidence="16">
    <location>
        <begin position="528"/>
        <end position="588"/>
    </location>
</feature>
<evidence type="ECO:0000256" key="7">
    <source>
        <dbReference type="ARBA" id="ARBA00022777"/>
    </source>
</evidence>
<keyword evidence="4 14" id="KW-0812">Transmembrane</keyword>
<evidence type="ECO:0000256" key="4">
    <source>
        <dbReference type="ARBA" id="ARBA00022692"/>
    </source>
</evidence>
<gene>
    <name evidence="18" type="ORF">AARE701A_LOCUS22079</name>
</gene>
<dbReference type="FunFam" id="2.60.120.430:FF:000005">
    <property type="entry name" value="Putative receptor-like protein kinase"/>
    <property type="match status" value="1"/>
</dbReference>
<evidence type="ECO:0008006" key="20">
    <source>
        <dbReference type="Google" id="ProtNLM"/>
    </source>
</evidence>
<evidence type="ECO:0000256" key="15">
    <source>
        <dbReference type="SAM" id="SignalP"/>
    </source>
</evidence>
<evidence type="ECO:0000259" key="17">
    <source>
        <dbReference type="Pfam" id="PF12819"/>
    </source>
</evidence>
<feature type="compositionally biased region" description="Low complexity" evidence="13">
    <location>
        <begin position="780"/>
        <end position="799"/>
    </location>
</feature>
<keyword evidence="9 14" id="KW-1133">Transmembrane helix</keyword>
<evidence type="ECO:0000256" key="9">
    <source>
        <dbReference type="ARBA" id="ARBA00022989"/>
    </source>
</evidence>
<feature type="transmembrane region" description="Helical" evidence="14">
    <location>
        <begin position="424"/>
        <end position="446"/>
    </location>
</feature>
<dbReference type="InterPro" id="IPR001245">
    <property type="entry name" value="Ser-Thr/Tyr_kinase_cat_dom"/>
</dbReference>
<dbReference type="FunFam" id="2.60.120.430:FF:000001">
    <property type="entry name" value="Receptor-like protein kinase FERONIA"/>
    <property type="match status" value="1"/>
</dbReference>
<evidence type="ECO:0000256" key="2">
    <source>
        <dbReference type="ARBA" id="ARBA00022527"/>
    </source>
</evidence>
<dbReference type="PANTHER" id="PTHR34590">
    <property type="entry name" value="OS03G0124300 PROTEIN-RELATED"/>
    <property type="match status" value="1"/>
</dbReference>
<dbReference type="Gene3D" id="2.60.120.430">
    <property type="entry name" value="Galactose-binding lectin"/>
    <property type="match status" value="2"/>
</dbReference>
<evidence type="ECO:0000256" key="3">
    <source>
        <dbReference type="ARBA" id="ARBA00022679"/>
    </source>
</evidence>
<dbReference type="Gene3D" id="3.30.200.20">
    <property type="entry name" value="Phosphorylase Kinase, domain 1"/>
    <property type="match status" value="1"/>
</dbReference>
<dbReference type="Pfam" id="PF12819">
    <property type="entry name" value="Malectin_like"/>
    <property type="match status" value="1"/>
</dbReference>
<evidence type="ECO:0000256" key="11">
    <source>
        <dbReference type="ARBA" id="ARBA00023180"/>
    </source>
</evidence>
<name>A0A8S2B9J9_ARAAE</name>
<evidence type="ECO:0000256" key="14">
    <source>
        <dbReference type="SAM" id="Phobius"/>
    </source>
</evidence>
<evidence type="ECO:0000256" key="1">
    <source>
        <dbReference type="ARBA" id="ARBA00004479"/>
    </source>
</evidence>
<feature type="binding site" evidence="12">
    <location>
        <position position="553"/>
    </location>
    <ligand>
        <name>ATP</name>
        <dbReference type="ChEBI" id="CHEBI:30616"/>
    </ligand>
</feature>
<evidence type="ECO:0000313" key="18">
    <source>
        <dbReference type="EMBL" id="CAE6252890.1"/>
    </source>
</evidence>
<dbReference type="EMBL" id="LR999458">
    <property type="protein sequence ID" value="CAE6252890.1"/>
    <property type="molecule type" value="Genomic_DNA"/>
</dbReference>
<dbReference type="InterPro" id="IPR011009">
    <property type="entry name" value="Kinase-like_dom_sf"/>
</dbReference>
<proteinExistence type="predicted"/>
<dbReference type="InterPro" id="IPR045272">
    <property type="entry name" value="ANXUR1/2-like"/>
</dbReference>
<dbReference type="Pfam" id="PF07714">
    <property type="entry name" value="PK_Tyr_Ser-Thr"/>
    <property type="match status" value="1"/>
</dbReference>
<dbReference type="PANTHER" id="PTHR34590:SF10">
    <property type="entry name" value="RECEPTOR-LIKE PROTEIN KINASE HERK 1"/>
    <property type="match status" value="1"/>
</dbReference>
<keyword evidence="6 12" id="KW-0547">Nucleotide-binding</keyword>
<keyword evidence="11" id="KW-0325">Glycoprotein</keyword>
<keyword evidence="2" id="KW-0723">Serine/threonine-protein kinase</keyword>
<dbReference type="GO" id="GO:0005524">
    <property type="term" value="F:ATP binding"/>
    <property type="evidence" value="ECO:0007669"/>
    <property type="project" value="UniProtKB-UniRule"/>
</dbReference>
<comment type="subcellular location">
    <subcellularLocation>
        <location evidence="1">Membrane</location>
        <topology evidence="1">Single-pass type I membrane protein</topology>
    </subcellularLocation>
</comment>
<feature type="chain" id="PRO_5035729742" description="Protein kinase domain-containing protein" evidence="15">
    <location>
        <begin position="28"/>
        <end position="932"/>
    </location>
</feature>
<organism evidence="18 19">
    <name type="scientific">Arabidopsis arenosa</name>
    <name type="common">Sand rock-cress</name>
    <name type="synonym">Cardaminopsis arenosa</name>
    <dbReference type="NCBI Taxonomy" id="38785"/>
    <lineage>
        <taxon>Eukaryota</taxon>
        <taxon>Viridiplantae</taxon>
        <taxon>Streptophyta</taxon>
        <taxon>Embryophyta</taxon>
        <taxon>Tracheophyta</taxon>
        <taxon>Spermatophyta</taxon>
        <taxon>Magnoliopsida</taxon>
        <taxon>eudicotyledons</taxon>
        <taxon>Gunneridae</taxon>
        <taxon>Pentapetalae</taxon>
        <taxon>rosids</taxon>
        <taxon>malvids</taxon>
        <taxon>Brassicales</taxon>
        <taxon>Brassicaceae</taxon>
        <taxon>Camelineae</taxon>
        <taxon>Arabidopsis</taxon>
    </lineage>
</organism>
<keyword evidence="5 15" id="KW-0732">Signal</keyword>
<keyword evidence="8 12" id="KW-0067">ATP-binding</keyword>
<dbReference type="PROSITE" id="PS00107">
    <property type="entry name" value="PROTEIN_KINASE_ATP"/>
    <property type="match status" value="1"/>
</dbReference>
<dbReference type="InterPro" id="IPR024788">
    <property type="entry name" value="Malectin-like_Carb-bd_dom"/>
</dbReference>
<dbReference type="Gene3D" id="1.10.510.10">
    <property type="entry name" value="Transferase(Phosphotransferase) domain 1"/>
    <property type="match status" value="1"/>
</dbReference>
<evidence type="ECO:0000256" key="13">
    <source>
        <dbReference type="SAM" id="MobiDB-lite"/>
    </source>
</evidence>
<dbReference type="GO" id="GO:0004674">
    <property type="term" value="F:protein serine/threonine kinase activity"/>
    <property type="evidence" value="ECO:0007669"/>
    <property type="project" value="UniProtKB-KW"/>
</dbReference>